<dbReference type="FunFam" id="1.10.510.10:FF:000483">
    <property type="entry name" value="Cell division cycle 7-related protein kinase"/>
    <property type="match status" value="1"/>
</dbReference>
<comment type="catalytic activity">
    <reaction evidence="18">
        <text>L-seryl-[protein] + ATP = O-phospho-L-seryl-[protein] + ADP + H(+)</text>
        <dbReference type="Rhea" id="RHEA:17989"/>
        <dbReference type="Rhea" id="RHEA-COMP:9863"/>
        <dbReference type="Rhea" id="RHEA-COMP:11604"/>
        <dbReference type="ChEBI" id="CHEBI:15378"/>
        <dbReference type="ChEBI" id="CHEBI:29999"/>
        <dbReference type="ChEBI" id="CHEBI:30616"/>
        <dbReference type="ChEBI" id="CHEBI:83421"/>
        <dbReference type="ChEBI" id="CHEBI:456216"/>
        <dbReference type="EC" id="2.7.11.1"/>
    </reaction>
    <physiologicalReaction direction="left-to-right" evidence="18">
        <dbReference type="Rhea" id="RHEA:17990"/>
    </physiologicalReaction>
</comment>
<evidence type="ECO:0000256" key="19">
    <source>
        <dbReference type="ARBA" id="ARBA00057827"/>
    </source>
</evidence>
<dbReference type="GO" id="GO:0005524">
    <property type="term" value="F:ATP binding"/>
    <property type="evidence" value="ECO:0007669"/>
    <property type="project" value="UniProtKB-UniRule"/>
</dbReference>
<dbReference type="PANTHER" id="PTHR44167:SF23">
    <property type="entry name" value="CDC7 KINASE, ISOFORM A-RELATED"/>
    <property type="match status" value="1"/>
</dbReference>
<evidence type="ECO:0000259" key="24">
    <source>
        <dbReference type="PROSITE" id="PS50011"/>
    </source>
</evidence>
<keyword evidence="16" id="KW-0131">Cell cycle</keyword>
<comment type="catalytic activity">
    <reaction evidence="17">
        <text>L-threonyl-[protein] + ATP = O-phospho-L-threonyl-[protein] + ADP + H(+)</text>
        <dbReference type="Rhea" id="RHEA:46608"/>
        <dbReference type="Rhea" id="RHEA-COMP:11060"/>
        <dbReference type="Rhea" id="RHEA-COMP:11605"/>
        <dbReference type="ChEBI" id="CHEBI:15378"/>
        <dbReference type="ChEBI" id="CHEBI:30013"/>
        <dbReference type="ChEBI" id="CHEBI:30616"/>
        <dbReference type="ChEBI" id="CHEBI:61977"/>
        <dbReference type="ChEBI" id="CHEBI:456216"/>
        <dbReference type="EC" id="2.7.11.1"/>
    </reaction>
    <physiologicalReaction direction="left-to-right" evidence="17">
        <dbReference type="Rhea" id="RHEA:46609"/>
    </physiologicalReaction>
</comment>
<dbReference type="Pfam" id="PF00069">
    <property type="entry name" value="Pkinase"/>
    <property type="match status" value="1"/>
</dbReference>
<evidence type="ECO:0000256" key="14">
    <source>
        <dbReference type="ARBA" id="ARBA00022843"/>
    </source>
</evidence>
<dbReference type="EMBL" id="VYZX01013257">
    <property type="protein sequence ID" value="NXS56086.1"/>
    <property type="molecule type" value="Genomic_DNA"/>
</dbReference>
<dbReference type="PROSITE" id="PS00108">
    <property type="entry name" value="PROTEIN_KINASE_ST"/>
    <property type="match status" value="1"/>
</dbReference>
<evidence type="ECO:0000256" key="2">
    <source>
        <dbReference type="ARBA" id="ARBA00004123"/>
    </source>
</evidence>
<evidence type="ECO:0000256" key="20">
    <source>
        <dbReference type="ARBA" id="ARBA00065396"/>
    </source>
</evidence>
<evidence type="ECO:0000313" key="25">
    <source>
        <dbReference type="EMBL" id="NXS56086.1"/>
    </source>
</evidence>
<evidence type="ECO:0000256" key="13">
    <source>
        <dbReference type="ARBA" id="ARBA00022842"/>
    </source>
</evidence>
<feature type="region of interest" description="Disordered" evidence="23">
    <location>
        <begin position="222"/>
        <end position="250"/>
    </location>
</feature>
<protein>
    <recommendedName>
        <fullName evidence="21">Cell division cycle 7-related protein kinase</fullName>
        <ecNumber evidence="3">2.7.11.1</ecNumber>
    </recommendedName>
</protein>
<evidence type="ECO:0000256" key="3">
    <source>
        <dbReference type="ARBA" id="ARBA00012513"/>
    </source>
</evidence>
<keyword evidence="5" id="KW-0723">Serine/threonine-protein kinase</keyword>
<gene>
    <name evidence="25" type="primary">Cdc7</name>
    <name evidence="25" type="ORF">BRALEP_R01427</name>
</gene>
<dbReference type="PANTHER" id="PTHR44167">
    <property type="entry name" value="OVARIAN-SPECIFIC SERINE/THREONINE-PROTEIN KINASE LOK-RELATED"/>
    <property type="match status" value="1"/>
</dbReference>
<evidence type="ECO:0000256" key="22">
    <source>
        <dbReference type="PROSITE-ProRule" id="PRU10141"/>
    </source>
</evidence>
<dbReference type="OrthoDB" id="10020333at2759"/>
<evidence type="ECO:0000256" key="1">
    <source>
        <dbReference type="ARBA" id="ARBA00001946"/>
    </source>
</evidence>
<evidence type="ECO:0000256" key="17">
    <source>
        <dbReference type="ARBA" id="ARBA00048659"/>
    </source>
</evidence>
<comment type="function">
    <text evidence="19">Kinase involved in initiation of DNA replication. Phosphorylates critical substrates that regulate the G1/S phase transition and initiation of DNA replication, such as MCM proteins and CLASPIN.</text>
</comment>
<dbReference type="GO" id="GO:0044773">
    <property type="term" value="P:mitotic DNA damage checkpoint signaling"/>
    <property type="evidence" value="ECO:0007669"/>
    <property type="project" value="TreeGrafter"/>
</dbReference>
<keyword evidence="4" id="KW-1017">Isopeptide bond</keyword>
<sequence>HIFSVLSTVGIKRDIEKLYEAVPQLVNVFKIKEKIGEGTFSSVYLATAQLQTGHEEKMALKHLIPTSHPLRIAAELQCLTVAGGQDNVMGVKYCFRKNDHVVIVMPYLEHESFLDILNSLSFEEVREYMFNLFKALRRIHHFGIVHRDVKPSNFLYNRQLKEYALVDFGLAQGTPDTKIELLKTAHAEDQQGSCSQNSPTIALGTGASVSVTAPKQIAQQSASKAADKKSSSLQKIQLKQGRGGKEDSLHHSVQRSVFGERNFNVYSSTYQENSSTKLIKQSKVIDVSSRKFVTKKKIISTKTVSNGAARKAASGCLSNLICDCYATDRVCSVCLSRCQQGAPRAGTPGFRAPANRGPIKTKLPVKHLVYDQGFRLMKKGDKYKCPQNLDLKEQILATFFSEHLRKWSIFSKSVLCTQVVPAQNLRTLCEKLRGTSSSCKRSQDEVPSKSVNDSALPVAVDKPCAPETLEKQIQPLKSFQESDGALEIKVIDMKGWDHVPDEAYDLLDKLLDLNPATRITAKEALRHPFFKDMRL</sequence>
<keyword evidence="10 22" id="KW-0547">Nucleotide-binding</keyword>
<feature type="binding site" evidence="22">
    <location>
        <position position="61"/>
    </location>
    <ligand>
        <name>ATP</name>
        <dbReference type="ChEBI" id="CHEBI:30616"/>
    </ligand>
</feature>
<evidence type="ECO:0000313" key="26">
    <source>
        <dbReference type="Proteomes" id="UP000520535"/>
    </source>
</evidence>
<accession>A0A7L2VD74</accession>
<dbReference type="Gene3D" id="1.10.510.10">
    <property type="entry name" value="Transferase(Phosphotransferase) domain 1"/>
    <property type="match status" value="2"/>
</dbReference>
<keyword evidence="9" id="KW-0479">Metal-binding</keyword>
<dbReference type="GO" id="GO:0051301">
    <property type="term" value="P:cell division"/>
    <property type="evidence" value="ECO:0007669"/>
    <property type="project" value="UniProtKB-KW"/>
</dbReference>
<evidence type="ECO:0000256" key="9">
    <source>
        <dbReference type="ARBA" id="ARBA00022723"/>
    </source>
</evidence>
<comment type="subunit">
    <text evidence="20">Forms a complex with either DBF4/DBF4A or DBF4B, leading to the activation of the kinase activity. Interacts with CLASPIN (via the acidic patch); the interaction is required for phosphorylation of MCM proteins and CLASPIN.</text>
</comment>
<evidence type="ECO:0000256" key="21">
    <source>
        <dbReference type="ARBA" id="ARBA00070601"/>
    </source>
</evidence>
<comment type="caution">
    <text evidence="25">The sequence shown here is derived from an EMBL/GenBank/DDBJ whole genome shotgun (WGS) entry which is preliminary data.</text>
</comment>
<evidence type="ECO:0000256" key="7">
    <source>
        <dbReference type="ARBA" id="ARBA00022618"/>
    </source>
</evidence>
<evidence type="ECO:0000256" key="10">
    <source>
        <dbReference type="ARBA" id="ARBA00022741"/>
    </source>
</evidence>
<keyword evidence="13" id="KW-0460">Magnesium</keyword>
<evidence type="ECO:0000256" key="16">
    <source>
        <dbReference type="ARBA" id="ARBA00023306"/>
    </source>
</evidence>
<dbReference type="SUPFAM" id="SSF56112">
    <property type="entry name" value="Protein kinase-like (PK-like)"/>
    <property type="match status" value="2"/>
</dbReference>
<comment type="subcellular location">
    <subcellularLocation>
        <location evidence="2">Nucleus</location>
    </subcellularLocation>
</comment>
<evidence type="ECO:0000256" key="4">
    <source>
        <dbReference type="ARBA" id="ARBA00022499"/>
    </source>
</evidence>
<keyword evidence="26" id="KW-1185">Reference proteome</keyword>
<dbReference type="Proteomes" id="UP000520535">
    <property type="component" value="Unassembled WGS sequence"/>
</dbReference>
<dbReference type="InterPro" id="IPR000719">
    <property type="entry name" value="Prot_kinase_dom"/>
</dbReference>
<evidence type="ECO:0000256" key="18">
    <source>
        <dbReference type="ARBA" id="ARBA00048977"/>
    </source>
</evidence>
<dbReference type="PROSITE" id="PS50011">
    <property type="entry name" value="PROTEIN_KINASE_DOM"/>
    <property type="match status" value="1"/>
</dbReference>
<keyword evidence="7" id="KW-0132">Cell division</keyword>
<dbReference type="Gene3D" id="3.30.200.20">
    <property type="entry name" value="Phosphorylase Kinase, domain 1"/>
    <property type="match status" value="1"/>
</dbReference>
<feature type="compositionally biased region" description="Low complexity" evidence="23">
    <location>
        <begin position="231"/>
        <end position="240"/>
    </location>
</feature>
<keyword evidence="11 25" id="KW-0418">Kinase</keyword>
<evidence type="ECO:0000256" key="11">
    <source>
        <dbReference type="ARBA" id="ARBA00022777"/>
    </source>
</evidence>
<comment type="cofactor">
    <cofactor evidence="1">
        <name>Mg(2+)</name>
        <dbReference type="ChEBI" id="CHEBI:18420"/>
    </cofactor>
</comment>
<dbReference type="GO" id="GO:0004674">
    <property type="term" value="F:protein serine/threonine kinase activity"/>
    <property type="evidence" value="ECO:0007669"/>
    <property type="project" value="UniProtKB-KW"/>
</dbReference>
<name>A0A7L2VD74_9AVES</name>
<keyword evidence="14" id="KW-0832">Ubl conjugation</keyword>
<dbReference type="AlphaFoldDB" id="A0A7L2VD74"/>
<evidence type="ECO:0000256" key="6">
    <source>
        <dbReference type="ARBA" id="ARBA00022553"/>
    </source>
</evidence>
<dbReference type="InterPro" id="IPR008271">
    <property type="entry name" value="Ser/Thr_kinase_AS"/>
</dbReference>
<reference evidence="25 26" key="1">
    <citation type="submission" date="2019-09" db="EMBL/GenBank/DDBJ databases">
        <title>Bird 10,000 Genomes (B10K) Project - Family phase.</title>
        <authorList>
            <person name="Zhang G."/>
        </authorList>
    </citation>
    <scope>NUCLEOTIDE SEQUENCE [LARGE SCALE GENOMIC DNA]</scope>
    <source>
        <strain evidence="25">B10K-DU-012-52</strain>
    </source>
</reference>
<keyword evidence="12 22" id="KW-0067">ATP-binding</keyword>
<evidence type="ECO:0000256" key="15">
    <source>
        <dbReference type="ARBA" id="ARBA00023242"/>
    </source>
</evidence>
<dbReference type="FunFam" id="3.30.200.20:FF:000287">
    <property type="entry name" value="Cell division cycle 7-related protein kinase"/>
    <property type="match status" value="1"/>
</dbReference>
<evidence type="ECO:0000256" key="12">
    <source>
        <dbReference type="ARBA" id="ARBA00022840"/>
    </source>
</evidence>
<proteinExistence type="predicted"/>
<evidence type="ECO:0000256" key="8">
    <source>
        <dbReference type="ARBA" id="ARBA00022679"/>
    </source>
</evidence>
<keyword evidence="6" id="KW-0597">Phosphoprotein</keyword>
<evidence type="ECO:0000256" key="23">
    <source>
        <dbReference type="SAM" id="MobiDB-lite"/>
    </source>
</evidence>
<organism evidence="25 26">
    <name type="scientific">Brachypteracias leptosomus</name>
    <name type="common">short-legged ground-roller</name>
    <dbReference type="NCBI Taxonomy" id="135165"/>
    <lineage>
        <taxon>Eukaryota</taxon>
        <taxon>Metazoa</taxon>
        <taxon>Chordata</taxon>
        <taxon>Craniata</taxon>
        <taxon>Vertebrata</taxon>
        <taxon>Euteleostomi</taxon>
        <taxon>Archelosauria</taxon>
        <taxon>Archosauria</taxon>
        <taxon>Dinosauria</taxon>
        <taxon>Saurischia</taxon>
        <taxon>Theropoda</taxon>
        <taxon>Coelurosauria</taxon>
        <taxon>Aves</taxon>
        <taxon>Neognathae</taxon>
        <taxon>Neoaves</taxon>
        <taxon>Telluraves</taxon>
        <taxon>Coraciimorphae</taxon>
        <taxon>Coraciiformes</taxon>
        <taxon>Brachypteraciidae</taxon>
        <taxon>Brachypteracias</taxon>
    </lineage>
</organism>
<dbReference type="GO" id="GO:0046872">
    <property type="term" value="F:metal ion binding"/>
    <property type="evidence" value="ECO:0007669"/>
    <property type="project" value="UniProtKB-KW"/>
</dbReference>
<evidence type="ECO:0000256" key="5">
    <source>
        <dbReference type="ARBA" id="ARBA00022527"/>
    </source>
</evidence>
<dbReference type="SMART" id="SM00220">
    <property type="entry name" value="S_TKc"/>
    <property type="match status" value="1"/>
</dbReference>
<feature type="domain" description="Protein kinase" evidence="24">
    <location>
        <begin position="29"/>
        <end position="530"/>
    </location>
</feature>
<dbReference type="GO" id="GO:0005634">
    <property type="term" value="C:nucleus"/>
    <property type="evidence" value="ECO:0007669"/>
    <property type="project" value="UniProtKB-SubCell"/>
</dbReference>
<keyword evidence="8" id="KW-0808">Transferase</keyword>
<keyword evidence="15" id="KW-0539">Nucleus</keyword>
<dbReference type="InterPro" id="IPR011009">
    <property type="entry name" value="Kinase-like_dom_sf"/>
</dbReference>
<feature type="non-terminal residue" evidence="25">
    <location>
        <position position="535"/>
    </location>
</feature>
<dbReference type="EC" id="2.7.11.1" evidence="3"/>
<feature type="non-terminal residue" evidence="25">
    <location>
        <position position="1"/>
    </location>
</feature>
<dbReference type="InterPro" id="IPR017441">
    <property type="entry name" value="Protein_kinase_ATP_BS"/>
</dbReference>
<dbReference type="PROSITE" id="PS00107">
    <property type="entry name" value="PROTEIN_KINASE_ATP"/>
    <property type="match status" value="1"/>
</dbReference>